<proteinExistence type="predicted"/>
<name>A0A673U0W6_SURSU</name>
<dbReference type="Gene3D" id="2.40.10.10">
    <property type="entry name" value="Trypsin-like serine proteases"/>
    <property type="match status" value="2"/>
</dbReference>
<evidence type="ECO:0000313" key="11">
    <source>
        <dbReference type="Proteomes" id="UP000472268"/>
    </source>
</evidence>
<dbReference type="FunFam" id="2.40.10.10:FF:000068">
    <property type="entry name" value="transmembrane protease serine 2"/>
    <property type="match status" value="1"/>
</dbReference>
<accession>A0A673U0W6</accession>
<dbReference type="FunFam" id="2.40.10.10:FF:000014">
    <property type="entry name" value="Complement factor D"/>
    <property type="match status" value="1"/>
</dbReference>
<dbReference type="InterPro" id="IPR018114">
    <property type="entry name" value="TRYPSIN_HIS"/>
</dbReference>
<sequence length="255" mass="28382">MKPLLVLVTFLLASEVDAGKIIGGHEAKPHSRPFMAYLRIQNPDGTWKSCGGFLVREDFVLTAAHCKGSSITVILGAHNIKKQEMTWQIIPVGKITPHPEYNPKTLRNDIMLLQLKWKANLNAYVSPLRLPKRTTMVRPGMVCSVAGWGRLSVNSLHGADKLQEVELEIQKDELCISLYTFLYDSTTQICAGDPRKRKDSFKGDSGGPLVCNTVAQGIVSFGKKDGNPPGVYTRISSFMPWIEKTMRPFSLQRPD</sequence>
<evidence type="ECO:0000256" key="3">
    <source>
        <dbReference type="ARBA" id="ARBA00022801"/>
    </source>
</evidence>
<keyword evidence="6" id="KW-1015">Disulfide bond</keyword>
<reference evidence="10" key="3">
    <citation type="submission" date="2025-09" db="UniProtKB">
        <authorList>
            <consortium name="Ensembl"/>
        </authorList>
    </citation>
    <scope>IDENTIFICATION</scope>
</reference>
<dbReference type="CDD" id="cd00190">
    <property type="entry name" value="Tryp_SPc"/>
    <property type="match status" value="1"/>
</dbReference>
<keyword evidence="11" id="KW-1185">Reference proteome</keyword>
<evidence type="ECO:0000256" key="1">
    <source>
        <dbReference type="ARBA" id="ARBA00022670"/>
    </source>
</evidence>
<evidence type="ECO:0000259" key="9">
    <source>
        <dbReference type="PROSITE" id="PS50240"/>
    </source>
</evidence>
<keyword evidence="2 8" id="KW-0732">Signal</keyword>
<dbReference type="InterPro" id="IPR043504">
    <property type="entry name" value="Peptidase_S1_PA_chymotrypsin"/>
</dbReference>
<dbReference type="SMART" id="SM00020">
    <property type="entry name" value="Tryp_SPc"/>
    <property type="match status" value="1"/>
</dbReference>
<dbReference type="InterPro" id="IPR001254">
    <property type="entry name" value="Trypsin_dom"/>
</dbReference>
<dbReference type="GO" id="GO:0004252">
    <property type="term" value="F:serine-type endopeptidase activity"/>
    <property type="evidence" value="ECO:0007669"/>
    <property type="project" value="InterPro"/>
</dbReference>
<dbReference type="PANTHER" id="PTHR24271">
    <property type="entry name" value="KALLIKREIN-RELATED"/>
    <property type="match status" value="1"/>
</dbReference>
<evidence type="ECO:0000256" key="4">
    <source>
        <dbReference type="ARBA" id="ARBA00022825"/>
    </source>
</evidence>
<dbReference type="PROSITE" id="PS00134">
    <property type="entry name" value="TRYPSIN_HIS"/>
    <property type="match status" value="1"/>
</dbReference>
<feature type="domain" description="Peptidase S1" evidence="9">
    <location>
        <begin position="21"/>
        <end position="247"/>
    </location>
</feature>
<dbReference type="InterPro" id="IPR001314">
    <property type="entry name" value="Peptidase_S1A"/>
</dbReference>
<feature type="signal peptide" evidence="8">
    <location>
        <begin position="1"/>
        <end position="18"/>
    </location>
</feature>
<dbReference type="GO" id="GO:0005737">
    <property type="term" value="C:cytoplasm"/>
    <property type="evidence" value="ECO:0007669"/>
    <property type="project" value="TreeGrafter"/>
</dbReference>
<organism evidence="10 11">
    <name type="scientific">Suricata suricatta</name>
    <name type="common">Meerkat</name>
    <dbReference type="NCBI Taxonomy" id="37032"/>
    <lineage>
        <taxon>Eukaryota</taxon>
        <taxon>Metazoa</taxon>
        <taxon>Chordata</taxon>
        <taxon>Craniata</taxon>
        <taxon>Vertebrata</taxon>
        <taxon>Euteleostomi</taxon>
        <taxon>Mammalia</taxon>
        <taxon>Eutheria</taxon>
        <taxon>Laurasiatheria</taxon>
        <taxon>Carnivora</taxon>
        <taxon>Feliformia</taxon>
        <taxon>Herpestidae</taxon>
        <taxon>Suricata</taxon>
    </lineage>
</organism>
<keyword evidence="4 7" id="KW-0720">Serine protease</keyword>
<dbReference type="Ensembl" id="ENSSSUT00005021847.1">
    <property type="protein sequence ID" value="ENSSSUP00005019118.1"/>
    <property type="gene ID" value="ENSSSUG00005012281.1"/>
</dbReference>
<dbReference type="Proteomes" id="UP000472268">
    <property type="component" value="Chromosome 9"/>
</dbReference>
<reference evidence="10" key="2">
    <citation type="submission" date="2025-08" db="UniProtKB">
        <authorList>
            <consortium name="Ensembl"/>
        </authorList>
    </citation>
    <scope>IDENTIFICATION</scope>
</reference>
<feature type="chain" id="PRO_5025370198" description="Peptidase S1 domain-containing protein" evidence="8">
    <location>
        <begin position="19"/>
        <end position="255"/>
    </location>
</feature>
<gene>
    <name evidence="10" type="primary">LOC115300689</name>
</gene>
<dbReference type="GO" id="GO:0006508">
    <property type="term" value="P:proteolysis"/>
    <property type="evidence" value="ECO:0007669"/>
    <property type="project" value="UniProtKB-KW"/>
</dbReference>
<dbReference type="Pfam" id="PF00089">
    <property type="entry name" value="Trypsin"/>
    <property type="match status" value="1"/>
</dbReference>
<dbReference type="PROSITE" id="PS00135">
    <property type="entry name" value="TRYPSIN_SER"/>
    <property type="match status" value="1"/>
</dbReference>
<dbReference type="PROSITE" id="PS50240">
    <property type="entry name" value="TRYPSIN_DOM"/>
    <property type="match status" value="1"/>
</dbReference>
<evidence type="ECO:0000256" key="7">
    <source>
        <dbReference type="RuleBase" id="RU363034"/>
    </source>
</evidence>
<keyword evidence="5" id="KW-0865">Zymogen</keyword>
<evidence type="ECO:0000256" key="6">
    <source>
        <dbReference type="ARBA" id="ARBA00023157"/>
    </source>
</evidence>
<dbReference type="PANTHER" id="PTHR24271:SF58">
    <property type="entry name" value="DUODENASE-1"/>
    <property type="match status" value="1"/>
</dbReference>
<evidence type="ECO:0000256" key="2">
    <source>
        <dbReference type="ARBA" id="ARBA00022729"/>
    </source>
</evidence>
<dbReference type="InterPro" id="IPR009003">
    <property type="entry name" value="Peptidase_S1_PA"/>
</dbReference>
<evidence type="ECO:0000256" key="5">
    <source>
        <dbReference type="ARBA" id="ARBA00023145"/>
    </source>
</evidence>
<dbReference type="AlphaFoldDB" id="A0A673U0W6"/>
<keyword evidence="3 7" id="KW-0378">Hydrolase</keyword>
<evidence type="ECO:0000313" key="10">
    <source>
        <dbReference type="Ensembl" id="ENSSSUP00005019118.1"/>
    </source>
</evidence>
<dbReference type="SUPFAM" id="SSF50494">
    <property type="entry name" value="Trypsin-like serine proteases"/>
    <property type="match status" value="1"/>
</dbReference>
<protein>
    <recommendedName>
        <fullName evidence="9">Peptidase S1 domain-containing protein</fullName>
    </recommendedName>
</protein>
<reference evidence="10 11" key="1">
    <citation type="submission" date="2019-05" db="EMBL/GenBank/DDBJ databases">
        <title>A Chromosome-scale Meerkat (S. suricatta) Genome Assembly.</title>
        <authorList>
            <person name="Dudchenko O."/>
            <person name="Lieberman Aiden E."/>
            <person name="Tung J."/>
            <person name="Barreiro L.B."/>
            <person name="Clutton-Brock T.H."/>
        </authorList>
    </citation>
    <scope>NUCLEOTIDE SEQUENCE [LARGE SCALE GENOMIC DNA]</scope>
</reference>
<evidence type="ECO:0000256" key="8">
    <source>
        <dbReference type="SAM" id="SignalP"/>
    </source>
</evidence>
<dbReference type="PRINTS" id="PR00722">
    <property type="entry name" value="CHYMOTRYPSIN"/>
</dbReference>
<keyword evidence="1 7" id="KW-0645">Protease</keyword>
<dbReference type="InterPro" id="IPR033116">
    <property type="entry name" value="TRYPSIN_SER"/>
</dbReference>